<dbReference type="OrthoDB" id="8565659at2"/>
<organism evidence="1 2">
    <name type="scientific">Caballeronia sordidicola</name>
    <name type="common">Burkholderia sordidicola</name>
    <dbReference type="NCBI Taxonomy" id="196367"/>
    <lineage>
        <taxon>Bacteria</taxon>
        <taxon>Pseudomonadati</taxon>
        <taxon>Pseudomonadota</taxon>
        <taxon>Betaproteobacteria</taxon>
        <taxon>Burkholderiales</taxon>
        <taxon>Burkholderiaceae</taxon>
        <taxon>Caballeronia</taxon>
    </lineage>
</organism>
<gene>
    <name evidence="1" type="ORF">AWB64_02518</name>
</gene>
<sequence>MSSFACEGDSTTHGGTIVSVSSSIAVGDGGRRAARLGDLVQCPKCNGTFPIVTTQNPAMTVDGVPLAFHGDKTSCGAVLIAAQSVTTANVKGSMEGDAAAATESAPLAPTICRECLAHAAETGASTVARA</sequence>
<dbReference type="Pfam" id="PF05488">
    <property type="entry name" value="PAAR_motif"/>
    <property type="match status" value="1"/>
</dbReference>
<accession>A0A158GBJ8</accession>
<dbReference type="InterPro" id="IPR008727">
    <property type="entry name" value="PAAR_motif"/>
</dbReference>
<name>A0A158GBJ8_CABSO</name>
<dbReference type="AlphaFoldDB" id="A0A158GBJ8"/>
<dbReference type="Proteomes" id="UP000054893">
    <property type="component" value="Unassembled WGS sequence"/>
</dbReference>
<evidence type="ECO:0000313" key="1">
    <source>
        <dbReference type="EMBL" id="SAL29528.1"/>
    </source>
</evidence>
<dbReference type="Gene3D" id="2.60.200.60">
    <property type="match status" value="1"/>
</dbReference>
<evidence type="ECO:0000313" key="2">
    <source>
        <dbReference type="Proteomes" id="UP000054893"/>
    </source>
</evidence>
<dbReference type="CDD" id="cd14744">
    <property type="entry name" value="PAAR_CT_2"/>
    <property type="match status" value="1"/>
</dbReference>
<dbReference type="RefSeq" id="WP_060819286.1">
    <property type="nucleotide sequence ID" value="NZ_FCOC02000006.1"/>
</dbReference>
<reference evidence="1 2" key="1">
    <citation type="submission" date="2016-01" db="EMBL/GenBank/DDBJ databases">
        <authorList>
            <person name="Oliw E.H."/>
        </authorList>
    </citation>
    <scope>NUCLEOTIDE SEQUENCE [LARGE SCALE GENOMIC DNA]</scope>
    <source>
        <strain evidence="1">LMG 22029</strain>
    </source>
</reference>
<dbReference type="EMBL" id="FCOC02000006">
    <property type="protein sequence ID" value="SAL29528.1"/>
    <property type="molecule type" value="Genomic_DNA"/>
</dbReference>
<proteinExistence type="predicted"/>
<protein>
    <submittedName>
        <fullName evidence="1">PAAR repeat-containing protein</fullName>
    </submittedName>
</protein>